<feature type="region of interest" description="Disordered" evidence="5">
    <location>
        <begin position="247"/>
        <end position="299"/>
    </location>
</feature>
<evidence type="ECO:0000256" key="1">
    <source>
        <dbReference type="ARBA" id="ARBA00004141"/>
    </source>
</evidence>
<evidence type="ECO:0000256" key="4">
    <source>
        <dbReference type="ARBA" id="ARBA00023136"/>
    </source>
</evidence>
<feature type="transmembrane region" description="Helical" evidence="6">
    <location>
        <begin position="20"/>
        <end position="38"/>
    </location>
</feature>
<dbReference type="AlphaFoldDB" id="A0A1E3QZ27"/>
<feature type="transmembrane region" description="Helical" evidence="6">
    <location>
        <begin position="507"/>
        <end position="531"/>
    </location>
</feature>
<evidence type="ECO:0000256" key="6">
    <source>
        <dbReference type="SAM" id="Phobius"/>
    </source>
</evidence>
<dbReference type="InterPro" id="IPR040254">
    <property type="entry name" value="Ecm3-like"/>
</dbReference>
<organism evidence="7 8">
    <name type="scientific">Babjeviella inositovora NRRL Y-12698</name>
    <dbReference type="NCBI Taxonomy" id="984486"/>
    <lineage>
        <taxon>Eukaryota</taxon>
        <taxon>Fungi</taxon>
        <taxon>Dikarya</taxon>
        <taxon>Ascomycota</taxon>
        <taxon>Saccharomycotina</taxon>
        <taxon>Pichiomycetes</taxon>
        <taxon>Serinales incertae sedis</taxon>
        <taxon>Babjeviella</taxon>
    </lineage>
</organism>
<gene>
    <name evidence="7" type="ORF">BABINDRAFT_57018</name>
</gene>
<keyword evidence="2 6" id="KW-0812">Transmembrane</keyword>
<sequence length="537" mass="58749">MTGATLGSVIYTAFKPIIKIYLIIGTGYILARMNILTIDTGRNLSNMVMTALLPCLIFNKIISSIQSSDIKAIGIIGLNATLLFMVGGTCGFIIGKMTPSPKRWTGGIISVGIFPNISDLPIAYVQSMDTGTIFTQQQGNKGVAYVCVYLAFYIIYQFNLGGYKFIEYDFRDALKADIENDTIEEKGTSRPDQDNIRREKEESGHGSTESSSSVASFIQEGQEDLANTGTNTNTELLQHAAFLNARSNSTTSDTSHSSSQAAPLRRKMTTRASTSSNHSGVSALSLQLDGPDAAPSTPNIIEGYSELERLRTNPNLTRTVTGMQDISLVPPDRVRALFQKYHLLFVYGIFENLKKPTSVTLIVSIAFAMIPWVKALFVSSNQVHLPDAPDGNPPLSFMMDFTSYVGAACVPIGLLLVGATLSRLTVKAIPPGFLYTAAVITVFRLVAMPVLGCLVNWGFDRANFFVDDDMLRFISIINWGLPSATTLVYFTAFYSDPKSDDNIQMDCLSIVMLCQYPLLSITLPTLVSYTLKAIMHY</sequence>
<dbReference type="InterPro" id="IPR004776">
    <property type="entry name" value="Mem_transp_PIN-like"/>
</dbReference>
<feature type="region of interest" description="Disordered" evidence="5">
    <location>
        <begin position="184"/>
        <end position="216"/>
    </location>
</feature>
<dbReference type="GeneID" id="30150124"/>
<feature type="compositionally biased region" description="Basic and acidic residues" evidence="5">
    <location>
        <begin position="184"/>
        <end position="204"/>
    </location>
</feature>
<evidence type="ECO:0000313" key="8">
    <source>
        <dbReference type="Proteomes" id="UP000094336"/>
    </source>
</evidence>
<dbReference type="PANTHER" id="PTHR31274">
    <property type="entry name" value="PROTEIN ECM3"/>
    <property type="match status" value="1"/>
</dbReference>
<dbReference type="Proteomes" id="UP000094336">
    <property type="component" value="Unassembled WGS sequence"/>
</dbReference>
<name>A0A1E3QZ27_9ASCO</name>
<evidence type="ECO:0000313" key="7">
    <source>
        <dbReference type="EMBL" id="ODQ82923.1"/>
    </source>
</evidence>
<feature type="transmembrane region" description="Helical" evidence="6">
    <location>
        <begin position="433"/>
        <end position="459"/>
    </location>
</feature>
<dbReference type="STRING" id="984486.A0A1E3QZ27"/>
<dbReference type="GO" id="GO:0055085">
    <property type="term" value="P:transmembrane transport"/>
    <property type="evidence" value="ECO:0007669"/>
    <property type="project" value="InterPro"/>
</dbReference>
<feature type="transmembrane region" description="Helical" evidence="6">
    <location>
        <begin position="359"/>
        <end position="381"/>
    </location>
</feature>
<dbReference type="GO" id="GO:0016020">
    <property type="term" value="C:membrane"/>
    <property type="evidence" value="ECO:0007669"/>
    <property type="project" value="UniProtKB-SubCell"/>
</dbReference>
<keyword evidence="4 6" id="KW-0472">Membrane</keyword>
<feature type="transmembrane region" description="Helical" evidence="6">
    <location>
        <begin position="44"/>
        <end position="62"/>
    </location>
</feature>
<evidence type="ECO:0000256" key="5">
    <source>
        <dbReference type="SAM" id="MobiDB-lite"/>
    </source>
</evidence>
<dbReference type="Pfam" id="PF03547">
    <property type="entry name" value="Mem_trans"/>
    <property type="match status" value="1"/>
</dbReference>
<feature type="transmembrane region" description="Helical" evidence="6">
    <location>
        <begin position="471"/>
        <end position="495"/>
    </location>
</feature>
<reference evidence="8" key="1">
    <citation type="submission" date="2016-05" db="EMBL/GenBank/DDBJ databases">
        <title>Comparative genomics of biotechnologically important yeasts.</title>
        <authorList>
            <consortium name="DOE Joint Genome Institute"/>
            <person name="Riley R."/>
            <person name="Haridas S."/>
            <person name="Wolfe K.H."/>
            <person name="Lopes M.R."/>
            <person name="Hittinger C.T."/>
            <person name="Goker M."/>
            <person name="Salamov A."/>
            <person name="Wisecaver J."/>
            <person name="Long T.M."/>
            <person name="Aerts A.L."/>
            <person name="Barry K."/>
            <person name="Choi C."/>
            <person name="Clum A."/>
            <person name="Coughlan A.Y."/>
            <person name="Deshpande S."/>
            <person name="Douglass A.P."/>
            <person name="Hanson S.J."/>
            <person name="Klenk H.-P."/>
            <person name="Labutti K."/>
            <person name="Lapidus A."/>
            <person name="Lindquist E."/>
            <person name="Lipzen A."/>
            <person name="Meier-Kolthoff J.P."/>
            <person name="Ohm R.A."/>
            <person name="Otillar R.P."/>
            <person name="Pangilinan J."/>
            <person name="Peng Y."/>
            <person name="Rokas A."/>
            <person name="Rosa C.A."/>
            <person name="Scheuner C."/>
            <person name="Sibirny A.A."/>
            <person name="Slot J.C."/>
            <person name="Stielow J.B."/>
            <person name="Sun H."/>
            <person name="Kurtzman C.P."/>
            <person name="Blackwell M."/>
            <person name="Grigoriev I.V."/>
            <person name="Jeffries T.W."/>
        </authorList>
    </citation>
    <scope>NUCLEOTIDE SEQUENCE [LARGE SCALE GENOMIC DNA]</scope>
    <source>
        <strain evidence="8">NRRL Y-12698</strain>
    </source>
</reference>
<feature type="compositionally biased region" description="Low complexity" evidence="5">
    <location>
        <begin position="205"/>
        <end position="216"/>
    </location>
</feature>
<comment type="subcellular location">
    <subcellularLocation>
        <location evidence="1">Membrane</location>
        <topology evidence="1">Multi-pass membrane protein</topology>
    </subcellularLocation>
</comment>
<dbReference type="EMBL" id="KV454426">
    <property type="protein sequence ID" value="ODQ82923.1"/>
    <property type="molecule type" value="Genomic_DNA"/>
</dbReference>
<feature type="transmembrane region" description="Helical" evidence="6">
    <location>
        <begin position="401"/>
        <end position="421"/>
    </location>
</feature>
<evidence type="ECO:0000256" key="3">
    <source>
        <dbReference type="ARBA" id="ARBA00022989"/>
    </source>
</evidence>
<dbReference type="RefSeq" id="XP_018988251.1">
    <property type="nucleotide sequence ID" value="XM_019132271.1"/>
</dbReference>
<protein>
    <recommendedName>
        <fullName evidence="9">Auxin efflux carrier</fullName>
    </recommendedName>
</protein>
<evidence type="ECO:0000256" key="2">
    <source>
        <dbReference type="ARBA" id="ARBA00022692"/>
    </source>
</evidence>
<evidence type="ECO:0008006" key="9">
    <source>
        <dbReference type="Google" id="ProtNLM"/>
    </source>
</evidence>
<feature type="transmembrane region" description="Helical" evidence="6">
    <location>
        <begin position="142"/>
        <end position="161"/>
    </location>
</feature>
<feature type="compositionally biased region" description="Low complexity" evidence="5">
    <location>
        <begin position="247"/>
        <end position="259"/>
    </location>
</feature>
<dbReference type="OrthoDB" id="435607at2759"/>
<keyword evidence="3 6" id="KW-1133">Transmembrane helix</keyword>
<dbReference type="PANTHER" id="PTHR31274:SF1">
    <property type="entry name" value="AGL149CP"/>
    <property type="match status" value="1"/>
</dbReference>
<accession>A0A1E3QZ27</accession>
<feature type="compositionally biased region" description="Polar residues" evidence="5">
    <location>
        <begin position="270"/>
        <end position="285"/>
    </location>
</feature>
<keyword evidence="8" id="KW-1185">Reference proteome</keyword>
<feature type="transmembrane region" description="Helical" evidence="6">
    <location>
        <begin position="74"/>
        <end position="94"/>
    </location>
</feature>
<proteinExistence type="predicted"/>